<evidence type="ECO:0000313" key="3">
    <source>
        <dbReference type="Proteomes" id="UP000470213"/>
    </source>
</evidence>
<dbReference type="InterPro" id="IPR007487">
    <property type="entry name" value="ABC_transpt-TYRBP-like"/>
</dbReference>
<organism evidence="2 3">
    <name type="scientific">Alteromonas profundi</name>
    <dbReference type="NCBI Taxonomy" id="2696062"/>
    <lineage>
        <taxon>Bacteria</taxon>
        <taxon>Pseudomonadati</taxon>
        <taxon>Pseudomonadota</taxon>
        <taxon>Gammaproteobacteria</taxon>
        <taxon>Alteromonadales</taxon>
        <taxon>Alteromonadaceae</taxon>
        <taxon>Alteromonas/Salinimonas group</taxon>
        <taxon>Alteromonas</taxon>
    </lineage>
</organism>
<sequence length="339" mass="36583">MKRLLSFVFLLTSCLSVTASVLAKEVRVAIIQTASLPIVANSTAAFKNELVKIMPNADIIFDIYDAQGSQAQAAQMIEQISRKEILPDLIVSVATLATRALYSAEIASDIPKLFMTVADPIKEGIVEEFNTVSRTNITGESHVLDVNIKLDILDGLLTPSTQARPFTIALLHTDYPSSASSVASLLKLDENYGSINFVPVATKYVEGEAGAVAMTEGILQAFKRTDTQFDGYWLSSGPLQESAILIDSVRQNMNLMPLFAENLASVKKGALLGVLTDESSIGKSAATRAREILMGRAANTIPVSRTDQYTVAVNVSTAIKINVPIPSSYLKLAKNNVYH</sequence>
<dbReference type="PANTHER" id="PTHR35271:SF1">
    <property type="entry name" value="ABC TRANSPORTER, SUBSTRATE-BINDING LIPOPROTEIN"/>
    <property type="match status" value="1"/>
</dbReference>
<gene>
    <name evidence="2" type="ORF">GTH32_15560</name>
</gene>
<dbReference type="PANTHER" id="PTHR35271">
    <property type="entry name" value="ABC TRANSPORTER, SUBSTRATE-BINDING LIPOPROTEIN-RELATED"/>
    <property type="match status" value="1"/>
</dbReference>
<dbReference type="Gene3D" id="3.40.50.2300">
    <property type="match status" value="2"/>
</dbReference>
<accession>A0A7X5LNF6</accession>
<evidence type="ECO:0000256" key="1">
    <source>
        <dbReference type="SAM" id="SignalP"/>
    </source>
</evidence>
<name>A0A7X5LNF6_9ALTE</name>
<proteinExistence type="predicted"/>
<dbReference type="Proteomes" id="UP000470213">
    <property type="component" value="Unassembled WGS sequence"/>
</dbReference>
<dbReference type="RefSeq" id="WP_163087448.1">
    <property type="nucleotide sequence ID" value="NZ_JAAAWN010000025.1"/>
</dbReference>
<dbReference type="EMBL" id="JAAAWN010000025">
    <property type="protein sequence ID" value="NDV92591.1"/>
    <property type="molecule type" value="Genomic_DNA"/>
</dbReference>
<keyword evidence="1" id="KW-0732">Signal</keyword>
<keyword evidence="3" id="KW-1185">Reference proteome</keyword>
<protein>
    <submittedName>
        <fullName evidence="2">ABC transporter substrate-binding protein</fullName>
    </submittedName>
</protein>
<dbReference type="Pfam" id="PF04392">
    <property type="entry name" value="ABC_sub_bind"/>
    <property type="match status" value="1"/>
</dbReference>
<feature type="chain" id="PRO_5031082030" evidence="1">
    <location>
        <begin position="20"/>
        <end position="339"/>
    </location>
</feature>
<reference evidence="2 3" key="1">
    <citation type="submission" date="2020-01" db="EMBL/GenBank/DDBJ databases">
        <authorList>
            <person name="Chen J."/>
            <person name="Zhu S."/>
            <person name="Yang J."/>
        </authorList>
    </citation>
    <scope>NUCLEOTIDE SEQUENCE [LARGE SCALE GENOMIC DNA]</scope>
    <source>
        <strain evidence="2 3">345S023</strain>
    </source>
</reference>
<evidence type="ECO:0000313" key="2">
    <source>
        <dbReference type="EMBL" id="NDV92591.1"/>
    </source>
</evidence>
<dbReference type="AlphaFoldDB" id="A0A7X5LNF6"/>
<comment type="caution">
    <text evidence="2">The sequence shown here is derived from an EMBL/GenBank/DDBJ whole genome shotgun (WGS) entry which is preliminary data.</text>
</comment>
<feature type="signal peptide" evidence="1">
    <location>
        <begin position="1"/>
        <end position="19"/>
    </location>
</feature>